<feature type="compositionally biased region" description="Low complexity" evidence="2">
    <location>
        <begin position="111"/>
        <end position="126"/>
    </location>
</feature>
<dbReference type="Pfam" id="PF13181">
    <property type="entry name" value="TPR_8"/>
    <property type="match status" value="1"/>
</dbReference>
<dbReference type="InterPro" id="IPR019734">
    <property type="entry name" value="TPR_rpt"/>
</dbReference>
<feature type="region of interest" description="Disordered" evidence="2">
    <location>
        <begin position="2676"/>
        <end position="2700"/>
    </location>
</feature>
<feature type="region of interest" description="Disordered" evidence="2">
    <location>
        <begin position="2512"/>
        <end position="2533"/>
    </location>
</feature>
<dbReference type="GO" id="GO:0005886">
    <property type="term" value="C:plasma membrane"/>
    <property type="evidence" value="ECO:0007669"/>
    <property type="project" value="TreeGrafter"/>
</dbReference>
<dbReference type="PROSITE" id="PS50293">
    <property type="entry name" value="TPR_REGION"/>
    <property type="match status" value="1"/>
</dbReference>
<feature type="region of interest" description="Disordered" evidence="2">
    <location>
        <begin position="1706"/>
        <end position="1734"/>
    </location>
</feature>
<feature type="region of interest" description="Disordered" evidence="2">
    <location>
        <begin position="574"/>
        <end position="640"/>
    </location>
</feature>
<feature type="compositionally biased region" description="Low complexity" evidence="2">
    <location>
        <begin position="1718"/>
        <end position="1732"/>
    </location>
</feature>
<comment type="caution">
    <text evidence="3">The sequence shown here is derived from an EMBL/GenBank/DDBJ whole genome shotgun (WGS) entry which is preliminary data.</text>
</comment>
<dbReference type="Proteomes" id="UP001314263">
    <property type="component" value="Unassembled WGS sequence"/>
</dbReference>
<feature type="compositionally biased region" description="Basic and acidic residues" evidence="2">
    <location>
        <begin position="671"/>
        <end position="681"/>
    </location>
</feature>
<feature type="region of interest" description="Disordered" evidence="2">
    <location>
        <begin position="1397"/>
        <end position="1576"/>
    </location>
</feature>
<feature type="repeat" description="TPR" evidence="1">
    <location>
        <begin position="2956"/>
        <end position="2989"/>
    </location>
</feature>
<feature type="region of interest" description="Disordered" evidence="2">
    <location>
        <begin position="160"/>
        <end position="201"/>
    </location>
</feature>
<feature type="compositionally biased region" description="Basic and acidic residues" evidence="2">
    <location>
        <begin position="894"/>
        <end position="914"/>
    </location>
</feature>
<dbReference type="InterPro" id="IPR011990">
    <property type="entry name" value="TPR-like_helical_dom_sf"/>
</dbReference>
<feature type="region of interest" description="Disordered" evidence="2">
    <location>
        <begin position="2271"/>
        <end position="2406"/>
    </location>
</feature>
<organism evidence="3 4">
    <name type="scientific">Coccomyxa viridis</name>
    <dbReference type="NCBI Taxonomy" id="1274662"/>
    <lineage>
        <taxon>Eukaryota</taxon>
        <taxon>Viridiplantae</taxon>
        <taxon>Chlorophyta</taxon>
        <taxon>core chlorophytes</taxon>
        <taxon>Trebouxiophyceae</taxon>
        <taxon>Trebouxiophyceae incertae sedis</taxon>
        <taxon>Coccomyxaceae</taxon>
        <taxon>Coccomyxa</taxon>
    </lineage>
</organism>
<feature type="compositionally biased region" description="Low complexity" evidence="2">
    <location>
        <begin position="160"/>
        <end position="184"/>
    </location>
</feature>
<feature type="region of interest" description="Disordered" evidence="2">
    <location>
        <begin position="851"/>
        <end position="1166"/>
    </location>
</feature>
<feature type="region of interest" description="Disordered" evidence="2">
    <location>
        <begin position="1955"/>
        <end position="1987"/>
    </location>
</feature>
<feature type="region of interest" description="Disordered" evidence="2">
    <location>
        <begin position="2714"/>
        <end position="2742"/>
    </location>
</feature>
<feature type="compositionally biased region" description="Basic and acidic residues" evidence="2">
    <location>
        <begin position="1706"/>
        <end position="1715"/>
    </location>
</feature>
<feature type="repeat" description="TPR" evidence="1">
    <location>
        <begin position="2990"/>
        <end position="3023"/>
    </location>
</feature>
<accession>A0AAV1IKE5</accession>
<feature type="region of interest" description="Disordered" evidence="2">
    <location>
        <begin position="2185"/>
        <end position="2215"/>
    </location>
</feature>
<feature type="compositionally biased region" description="Basic and acidic residues" evidence="2">
    <location>
        <begin position="1017"/>
        <end position="1028"/>
    </location>
</feature>
<feature type="region of interest" description="Disordered" evidence="2">
    <location>
        <begin position="1780"/>
        <end position="1880"/>
    </location>
</feature>
<feature type="compositionally biased region" description="Basic and acidic residues" evidence="2">
    <location>
        <begin position="2125"/>
        <end position="2134"/>
    </location>
</feature>
<feature type="compositionally biased region" description="Low complexity" evidence="2">
    <location>
        <begin position="1518"/>
        <end position="1534"/>
    </location>
</feature>
<feature type="compositionally biased region" description="Low complexity" evidence="2">
    <location>
        <begin position="736"/>
        <end position="773"/>
    </location>
</feature>
<feature type="compositionally biased region" description="Low complexity" evidence="2">
    <location>
        <begin position="2314"/>
        <end position="2331"/>
    </location>
</feature>
<feature type="region of interest" description="Disordered" evidence="2">
    <location>
        <begin position="656"/>
        <end position="836"/>
    </location>
</feature>
<feature type="compositionally biased region" description="Low complexity" evidence="2">
    <location>
        <begin position="1076"/>
        <end position="1107"/>
    </location>
</feature>
<evidence type="ECO:0000313" key="4">
    <source>
        <dbReference type="Proteomes" id="UP001314263"/>
    </source>
</evidence>
<feature type="compositionally biased region" description="Polar residues" evidence="2">
    <location>
        <begin position="423"/>
        <end position="433"/>
    </location>
</feature>
<feature type="compositionally biased region" description="Low complexity" evidence="2">
    <location>
        <begin position="1453"/>
        <end position="1466"/>
    </location>
</feature>
<dbReference type="PANTHER" id="PTHR45081">
    <property type="entry name" value="EF HAND FAMILY PROTEIN, PUTATIVE, EXPRESSED-RELATED"/>
    <property type="match status" value="1"/>
</dbReference>
<feature type="compositionally biased region" description="Low complexity" evidence="2">
    <location>
        <begin position="1491"/>
        <end position="1508"/>
    </location>
</feature>
<feature type="region of interest" description="Disordered" evidence="2">
    <location>
        <begin position="2587"/>
        <end position="2627"/>
    </location>
</feature>
<feature type="compositionally biased region" description="Low complexity" evidence="2">
    <location>
        <begin position="1818"/>
        <end position="1835"/>
    </location>
</feature>
<feature type="compositionally biased region" description="Low complexity" evidence="2">
    <location>
        <begin position="981"/>
        <end position="993"/>
    </location>
</feature>
<feature type="compositionally biased region" description="Basic and acidic residues" evidence="2">
    <location>
        <begin position="1397"/>
        <end position="1406"/>
    </location>
</feature>
<evidence type="ECO:0000256" key="1">
    <source>
        <dbReference type="PROSITE-ProRule" id="PRU00339"/>
    </source>
</evidence>
<feature type="compositionally biased region" description="Low complexity" evidence="2">
    <location>
        <begin position="2718"/>
        <end position="2736"/>
    </location>
</feature>
<feature type="compositionally biased region" description="Low complexity" evidence="2">
    <location>
        <begin position="1041"/>
        <end position="1050"/>
    </location>
</feature>
<name>A0AAV1IKE5_9CHLO</name>
<dbReference type="PANTHER" id="PTHR45081:SF1">
    <property type="entry name" value="EF HAND FAMILY PROTEIN, PUTATIVE, EXPRESSED-RELATED"/>
    <property type="match status" value="1"/>
</dbReference>
<sequence>MEGSESFATTLAPEQEEKVARIFSKFDEDKDGILRKVSERYRAQWKSGLTQEGLVKTYEDSYGDVDNDYETLFWSEQEHPADYWQDADDEFWEDPASSPERGSIISAGSPAKDAAALQQHQAAATASKQPLYSPSLHGTQEPASANTVVVLIESAADGPAKNAAAMQQHPAAAGPVHPGQQAPAGEGGQPAGAEASEAGQQAMVRPNDAAIAAQPKDAPEEADRSQHDHAKMLEPEQLMVTAETDMAIAEGVELEQPAPAEGGDRAALTVKESRQQAVAEATADGPLLTGVVQPEQDNAADADPQPVAMQVVQPGGQALLKAPKKEQLPAQAPAFIPMLAHAGAVAGAPSRQTSSEFLAAIAGTPQSAGMARPVTVVPGLSSTDGSEDRPSGLQRQISALSAETQPHEQPEISAATNGPEMSPSGQVLDSRTASQDRTEAMDGAETEHASEPAVPAQPALLSPGEIESGESKAPAAVHSETSTSLGSVPSTTAHCNTTAEGTLRPVQARGSSPTAAPEPVHVEMGNVLDAELEQPGAGTTAHHRSAETSVSAARGTPGLVRVKTSNLPGIAASRLLESQSSTPLSHRLSDTGSEECDEVTTPPGRPRGNAGSRPEFTASAHGTPRTLSRGSSGQGSPGWGMQTALKILSERPELAKQLTPARQASSGAAELAERTADEAPKHSAPQPERSRLSRQVSSGAADQAEHASSEAAQHAGQSHPGPVVSRGVAGSRLAKETSAAEAMAAEAAMQAEAEPAEDAVGAPSSASAAAAPQADEEAAGADEFAGLLPREGLALEQVTGPARQLPPVEAEQPERAVSHVSAVPSPATEADSGAIAVQQSQSVELALAEETAHSAFGQQPAQPNKMVLPKADDSAQLKEPSSVVSRSPGIAGDLSRKRERSMALEKLEEQEKPLRGSPARQGSILGTRQPSEAPESSAKLQSPLPDSLGRQDTDADATSSVPEAEPSQMPSTDAAVTSQPAETAQEATSTTSTNGSRTALLASAEGAAETTVLPRGTHAEAADAKSEPPEVAVSAAMERNTSSTAGTAAGPAVSVMPDGQRPLDASAVMQAAESDGPVGAADDGPAAAAHMQADAAHAWPAAASEAHSPTGSDPHRATGLHHSQTAPSETPPPADDVSPTEQPERQMPPSVEVAEGSSAISVPKAADEAMSKMASAELLCKEVLPDTPRQAPQQGIGHSQPSAAAAGPEMPGAQEHAADPAEARGTPQDSPNIAAALLQAGSSITVRASKHKRSAAGPPADVPPIAAEEPCKDQPSHTAVAAAPQTSASLGASASTDALKTAAQGLYGDAVPLATAEKATNAAEAVKPTAEGPPADALVAAWSADEEANKHDEACTTAPIAAESDSDEEPLRNIEPLTAALHAELDAAAVNAPDADTVHSTEHGNVEDGIAQGHTGETMAHRVSGEENAYAAERQTRQESHRPPPLRISEDVSASAPDSALLSSHAIEISPFSEATTAVSPSPDSRPPSPSRTIQQPAAHDAPAQHAQSPSTAPPRLPAGAAAAEDEPASAANAEDLEEPQSGPAKDGGRARQRRSSEAQEVVSPERMGSGRAIAPPASPFALAALQAHCGADALTVRALEAAILQSERSPAAALRGARRLGTIREGEVAVEPVSALDALALGDLPSPATPSSMQALSQVGSVAGALPPAGPPASQANAETAVATLKESQFKEDLQKALEDCNAELEDRGAESSDSRAVSAATASQAPAQPAKTCGAGAQAVEVLMRDFSVKVDDSQVTHVLGSQQSPAASGLAALKACTPAPRSMTGSPPSPPHKPSAEVRHSFFALPGAAGQPSKAGADIGAAAPAPSQQAAHAQRETPLQTQMGQSASREEAMAAFGAARQPLSKQRVSAVGAESSGGVRRQQVSAASAAAAAAHPLGLQTGLSLLDTQNLDEFSGMGGTSEAQAGRLPAFHTAMSMLSTMGSVGTFAGPIAAPAWDSDEDDSHHGSASEDATSDAGSSDSNDMDIAFSSIHASSRAAAGQLGTQGSAAAQAAESMLTARRLAQEAQEEQAKAAGAALQAGKQQREASAATGSADTRPVFMKALQILHSGKPAEQSIDAAGQTKTADSPVPGLQTATAKSPPTASGPAAAQRTDAGLPQEQHVGESEDKAPAKLVSAAAEASGSSSDTLQAPAVRRPAAGAARAAAGAGHSHAAGLHMTAWNVATDPGQPGGRSSVAGQGARRSQKGPSRLRAAAKPFVPGQAAAPLGRAPASAATCSNTAKHMGAPAVQSRSSVAESLPQTDAALEKGLPASSAGGGRQQAPSGSALRGASPSAAEAKPGNDRAGPGTGSRAADSAFRAASRFAAEAVPGRRHMSASQPAGPVSRSSVAPSMPASAVSAGELPASTSNPAATDSLPLATGRPAPELQASHGRAGMGTPSPEKLPGTLSNADELVHEGDVISMEVAPSHNPCQRLDFGGEASKKEEMWGKLRALRDYHTASEHDEAQGKAPAAGPPLLATTDVADLVEAVQMLQEPGRVSAALASASAPAALPQSATPAPAQAKGRDTLTGEQASLLSWFSHKMADMAEDRPASGQAELQARGQLTAQDSTQFVAMFGGEPGLREQRLSSQSEAPAEQVPGAGHHGPITEGSPPEGYDAVGTGAHAPGALLATAASLSPDPLQTANSEMLLNTADPLSSINSTINILDTFEERERQGSAQSARGAPPHQHKRSQPGDLLTTASQYFMDDADRSRPASAALPAAPAQPSSIAQLEPAQPATELQADLAGEADGLTESNGGKPAKAGKPQDSLAAVLETAKRAIAGAAHGSSIAQALLSLIERIGALAPGDQYAAHMAIGSLLTAKRRNAEAAGSFEAALKLRPTSARAHFHMGNVLFALQRLPSAEASFNTALKMLKMPDDSSLRPKIHVNLGITVEADGRLLAACHYYERALDFDPVHCRARKLLGSARYALGNLPAARDALQYALAQRPEYADAQCDLGCTYCAMNNVKEAKEHFEAAIRIKPDHLEALFNLANLQRQCGEFEDAVRSYERVVALSPDSWRGLLNYSVALVGLGREAEAKQALRRAFRLSGYSGKVAEEIEKLRRMAQRGDRKRLSTLMKDVTQIVAEEVVEEQPGNRNKRLWRFGASPQRTSSKQLSIGTPGSNVLDTRLLQQLKLICALRPAALLSLTTDGSLKDMAVQGIDVVAAETIMRRLFPALPPLRFQGLMRVMCHEVLGHIQDCHPSRQVDLGMLLALLAAVSRASCEERLAAAYKLLLWQAGTPLLPRPLAVAYVRLLKTCFGSKYNRHEDNRWAVDHFEDTTELAQADFAMLFSFPVFAALQEYGQDGA</sequence>
<feature type="compositionally biased region" description="Polar residues" evidence="2">
    <location>
        <begin position="1840"/>
        <end position="1850"/>
    </location>
</feature>
<feature type="compositionally biased region" description="Low complexity" evidence="2">
    <location>
        <begin position="2139"/>
        <end position="2169"/>
    </location>
</feature>
<feature type="compositionally biased region" description="Polar residues" evidence="2">
    <location>
        <begin position="2097"/>
        <end position="2106"/>
    </location>
</feature>
<dbReference type="SUPFAM" id="SSF48452">
    <property type="entry name" value="TPR-like"/>
    <property type="match status" value="1"/>
</dbReference>
<gene>
    <name evidence="3" type="ORF">CVIRNUC_010964</name>
</gene>
<feature type="compositionally biased region" description="Polar residues" evidence="2">
    <location>
        <begin position="968"/>
        <end position="980"/>
    </location>
</feature>
<feature type="region of interest" description="Disordered" evidence="2">
    <location>
        <begin position="400"/>
        <end position="519"/>
    </location>
</feature>
<feature type="repeat" description="TPR" evidence="1">
    <location>
        <begin position="2888"/>
        <end position="2921"/>
    </location>
</feature>
<keyword evidence="4" id="KW-1185">Reference proteome</keyword>
<dbReference type="EMBL" id="CAUYUE010000018">
    <property type="protein sequence ID" value="CAK0787742.1"/>
    <property type="molecule type" value="Genomic_DNA"/>
</dbReference>
<dbReference type="SMART" id="SM00028">
    <property type="entry name" value="TPR"/>
    <property type="match status" value="6"/>
</dbReference>
<evidence type="ECO:0000313" key="3">
    <source>
        <dbReference type="EMBL" id="CAK0787742.1"/>
    </source>
</evidence>
<dbReference type="PROSITE" id="PS50005">
    <property type="entry name" value="TPR"/>
    <property type="match status" value="3"/>
</dbReference>
<feature type="compositionally biased region" description="Basic and acidic residues" evidence="2">
    <location>
        <begin position="434"/>
        <end position="450"/>
    </location>
</feature>
<feature type="region of interest" description="Disordered" evidence="2">
    <location>
        <begin position="90"/>
        <end position="140"/>
    </location>
</feature>
<feature type="compositionally biased region" description="Low complexity" evidence="2">
    <location>
        <begin position="2035"/>
        <end position="2045"/>
    </location>
</feature>
<feature type="compositionally biased region" description="Low complexity" evidence="2">
    <location>
        <begin position="2346"/>
        <end position="2363"/>
    </location>
</feature>
<feature type="compositionally biased region" description="Low complexity" evidence="2">
    <location>
        <begin position="709"/>
        <end position="719"/>
    </location>
</feature>
<protein>
    <recommendedName>
        <fullName evidence="5">EF-hand domain-containing protein</fullName>
    </recommendedName>
</protein>
<reference evidence="3 4" key="1">
    <citation type="submission" date="2023-10" db="EMBL/GenBank/DDBJ databases">
        <authorList>
            <person name="Maclean D."/>
            <person name="Macfadyen A."/>
        </authorList>
    </citation>
    <scope>NUCLEOTIDE SEQUENCE [LARGE SCALE GENOMIC DNA]</scope>
</reference>
<feature type="region of interest" description="Disordered" evidence="2">
    <location>
        <begin position="2076"/>
        <end position="2169"/>
    </location>
</feature>
<keyword evidence="1" id="KW-0802">TPR repeat</keyword>
<feature type="compositionally biased region" description="Polar residues" evidence="2">
    <location>
        <begin position="127"/>
        <end position="140"/>
    </location>
</feature>
<feature type="region of interest" description="Disordered" evidence="2">
    <location>
        <begin position="1187"/>
        <end position="1284"/>
    </location>
</feature>
<feature type="compositionally biased region" description="Polar residues" evidence="2">
    <location>
        <begin position="1190"/>
        <end position="1202"/>
    </location>
</feature>
<feature type="compositionally biased region" description="Low complexity" evidence="2">
    <location>
        <begin position="2512"/>
        <end position="2526"/>
    </location>
</feature>
<evidence type="ECO:0000256" key="2">
    <source>
        <dbReference type="SAM" id="MobiDB-lite"/>
    </source>
</evidence>
<feature type="region of interest" description="Disordered" evidence="2">
    <location>
        <begin position="2023"/>
        <end position="2059"/>
    </location>
</feature>
<dbReference type="Pfam" id="PF13176">
    <property type="entry name" value="TPR_7"/>
    <property type="match status" value="1"/>
</dbReference>
<feature type="compositionally biased region" description="Basic and acidic residues" evidence="2">
    <location>
        <begin position="1547"/>
        <end position="1558"/>
    </location>
</feature>
<dbReference type="Gene3D" id="1.25.40.10">
    <property type="entry name" value="Tetratricopeptide repeat domain"/>
    <property type="match status" value="1"/>
</dbReference>
<feature type="region of interest" description="Disordered" evidence="2">
    <location>
        <begin position="535"/>
        <end position="560"/>
    </location>
</feature>
<evidence type="ECO:0008006" key="5">
    <source>
        <dbReference type="Google" id="ProtNLM"/>
    </source>
</evidence>
<feature type="compositionally biased region" description="Polar residues" evidence="2">
    <location>
        <begin position="479"/>
        <end position="500"/>
    </location>
</feature>
<proteinExistence type="predicted"/>
<feature type="compositionally biased region" description="Low complexity" evidence="2">
    <location>
        <begin position="191"/>
        <end position="201"/>
    </location>
</feature>
<dbReference type="Pfam" id="PF13432">
    <property type="entry name" value="TPR_16"/>
    <property type="match status" value="2"/>
</dbReference>